<dbReference type="Proteomes" id="UP000238523">
    <property type="component" value="Plasmid pRLN3"/>
</dbReference>
<dbReference type="EMBL" id="CP025015">
    <property type="protein sequence ID" value="AUW47352.1"/>
    <property type="molecule type" value="Genomic_DNA"/>
</dbReference>
<accession>A0A2K9ZGG8</accession>
<geneLocation type="plasmid" evidence="2">
    <name>prln3</name>
</geneLocation>
<reference evidence="1 2" key="1">
    <citation type="submission" date="2017-11" db="EMBL/GenBank/DDBJ databases">
        <title>Complete genome of Rhizobium leguminosarum Norway, an ineffective micro-symbiont.</title>
        <authorList>
            <person name="Hoffrichter A."/>
            <person name="Liang J."/>
            <person name="Brachmann A."/>
            <person name="Marin M."/>
        </authorList>
    </citation>
    <scope>NUCLEOTIDE SEQUENCE [LARGE SCALE GENOMIC DNA]</scope>
    <source>
        <strain evidence="1 2">Norway</strain>
        <plasmid evidence="2">Plasmid prln3</plasmid>
    </source>
</reference>
<protein>
    <submittedName>
        <fullName evidence="1">Uncharacterized protein</fullName>
    </submittedName>
</protein>
<dbReference type="AlphaFoldDB" id="A0A2K9ZGG8"/>
<sequence>MIRLSASWAHFATQPLSSMRYRLHMLDIYSAELEWTTI</sequence>
<evidence type="ECO:0000313" key="1">
    <source>
        <dbReference type="EMBL" id="AUW47352.1"/>
    </source>
</evidence>
<name>A0A2K9ZGG8_RHILE</name>
<keyword evidence="1" id="KW-0614">Plasmid</keyword>
<organism evidence="1 2">
    <name type="scientific">Rhizobium leguminosarum</name>
    <dbReference type="NCBI Taxonomy" id="384"/>
    <lineage>
        <taxon>Bacteria</taxon>
        <taxon>Pseudomonadati</taxon>
        <taxon>Pseudomonadota</taxon>
        <taxon>Alphaproteobacteria</taxon>
        <taxon>Hyphomicrobiales</taxon>
        <taxon>Rhizobiaceae</taxon>
        <taxon>Rhizobium/Agrobacterium group</taxon>
        <taxon>Rhizobium</taxon>
    </lineage>
</organism>
<evidence type="ECO:0000313" key="2">
    <source>
        <dbReference type="Proteomes" id="UP000238523"/>
    </source>
</evidence>
<proteinExistence type="predicted"/>
<gene>
    <name evidence="1" type="ORF">CUJ84_pRLN3000223</name>
</gene>